<comment type="caution">
    <text evidence="1">The sequence shown here is derived from an EMBL/GenBank/DDBJ whole genome shotgun (WGS) entry which is preliminary data.</text>
</comment>
<keyword evidence="2" id="KW-1185">Reference proteome</keyword>
<proteinExistence type="predicted"/>
<dbReference type="AlphaFoldDB" id="A0A7X3FNB8"/>
<evidence type="ECO:0000313" key="2">
    <source>
        <dbReference type="Proteomes" id="UP000438106"/>
    </source>
</evidence>
<dbReference type="InterPro" id="IPR059206">
    <property type="entry name" value="Sll1717-like"/>
</dbReference>
<dbReference type="Gene3D" id="3.40.50.450">
    <property type="match status" value="1"/>
</dbReference>
<evidence type="ECO:0000313" key="1">
    <source>
        <dbReference type="EMBL" id="MVS97724.1"/>
    </source>
</evidence>
<organism evidence="1 2">
    <name type="scientific">Devosia marina</name>
    <dbReference type="NCBI Taxonomy" id="2683198"/>
    <lineage>
        <taxon>Bacteria</taxon>
        <taxon>Pseudomonadati</taxon>
        <taxon>Pseudomonadota</taxon>
        <taxon>Alphaproteobacteria</taxon>
        <taxon>Hyphomicrobiales</taxon>
        <taxon>Devosiaceae</taxon>
        <taxon>Devosia</taxon>
    </lineage>
</organism>
<sequence length="775" mass="88017">MKDQTAFVAYPSDGAVAEDVFTAVRQANALAIPVRYEPWPFNDVPGSPLTSPIVGKISNASFIVADITLLNLNVVYEIGYAIGRGKRAFLIRRRDDTTHRAISDRVGIFDTLGYFEYSDASELKDRLAAEIEPFALEHEASLDRRSPIYIVEPPNRDYAVGVLVSRLKKAGYGRYRSFTPDEDARLSATEAIRQVASSLGVVLPLDGREDGLVHNVRAMFVAGLADGMEKPKLLLAPSAYKVPLDLRDDAKKFGKVEDIVEIVADFCPLVAEYSSKYEPKVAVDKGLLVSLNVGDPRAENEMASLGRYYLETAQFGRAIRGEANLVVGRKGSGKTALFIRVRDEVRANRRNVVVDLKPEGYQLIKIKEDILSHLSQGAAQHLITVFWEYLVLLEVAYKILEKDRVSHRHNHEIYDLYRELEDTYQAGDFTAEGDFSERLSSLSAHIARDYETKGEVGGDKLSAAEITQLVHRHDLRKLRDIISRYMRKRGEIWVLFDNLDKGWSTQGVDVIDAIILRCLVDAGRKLERDMRRDGHIFHCIVFVRNDVYDHLMKNSPDYGKEIRVSTDWSDADMLREMLRLRLSDRVDAFDTMDFQTIWRHLFVSHFQGEETSTLLIGRALMRPRNLLKLFNHCRGFAINFRHSVVAEDHIEKGLKAYAQDLLQELDRELTDVKPVAQDLLYHFLDQPSELSRANLEDIMRQAAIPPEEYTEVVDYLLYYGVLGSKVGADEYYIHDVNYDLKVLKVRAEREADGGTYVINPAFWPALGIVEPQRQP</sequence>
<dbReference type="NCBIfam" id="NF047389">
    <property type="entry name" value="ATPase_Sll1717"/>
    <property type="match status" value="1"/>
</dbReference>
<protein>
    <submittedName>
        <fullName evidence="1">Uncharacterized protein</fullName>
    </submittedName>
</protein>
<dbReference type="EMBL" id="WQRF01000001">
    <property type="protein sequence ID" value="MVS97724.1"/>
    <property type="molecule type" value="Genomic_DNA"/>
</dbReference>
<dbReference type="RefSeq" id="WP_157288861.1">
    <property type="nucleotide sequence ID" value="NZ_WQRF01000001.1"/>
</dbReference>
<dbReference type="Proteomes" id="UP000438106">
    <property type="component" value="Unassembled WGS sequence"/>
</dbReference>
<name>A0A7X3FNB8_9HYPH</name>
<accession>A0A7X3FNB8</accession>
<reference evidence="1 2" key="1">
    <citation type="submission" date="2019-12" db="EMBL/GenBank/DDBJ databases">
        <title>Devosia maris sp. nov., isolated from the deep seawater.</title>
        <authorList>
            <person name="Liu Y."/>
        </authorList>
    </citation>
    <scope>NUCLEOTIDE SEQUENCE [LARGE SCALE GENOMIC DNA]</scope>
    <source>
        <strain evidence="1 2">L53-10-65</strain>
    </source>
</reference>
<gene>
    <name evidence="1" type="ORF">GO014_01595</name>
</gene>